<dbReference type="EMBL" id="CP102290">
    <property type="protein sequence ID" value="UWP59175.1"/>
    <property type="molecule type" value="Genomic_DNA"/>
</dbReference>
<name>A0ABY5VF82_9FIRM</name>
<proteinExistence type="predicted"/>
<evidence type="ECO:0000313" key="2">
    <source>
        <dbReference type="Proteomes" id="UP001060164"/>
    </source>
</evidence>
<sequence>MADLLNDIFINSGLGFLSDLRMETDKTRILNAICSLEEKEYTDRQWRDAYSYLTGEMLSDTVADPKGELLKNLKK</sequence>
<gene>
    <name evidence="1" type="ORF">NQ502_17690</name>
</gene>
<evidence type="ECO:0000313" key="1">
    <source>
        <dbReference type="EMBL" id="UWP59175.1"/>
    </source>
</evidence>
<accession>A0ABY5VF82</accession>
<protein>
    <submittedName>
        <fullName evidence="1">Uncharacterized protein</fullName>
    </submittedName>
</protein>
<keyword evidence="2" id="KW-1185">Reference proteome</keyword>
<dbReference type="RefSeq" id="WP_148511928.1">
    <property type="nucleotide sequence ID" value="NZ_CABLBR010000016.1"/>
</dbReference>
<organism evidence="1 2">
    <name type="scientific">Ruminococcus gauvreauii</name>
    <dbReference type="NCBI Taxonomy" id="438033"/>
    <lineage>
        <taxon>Bacteria</taxon>
        <taxon>Bacillati</taxon>
        <taxon>Bacillota</taxon>
        <taxon>Clostridia</taxon>
        <taxon>Eubacteriales</taxon>
        <taxon>Oscillospiraceae</taxon>
        <taxon>Ruminococcus</taxon>
    </lineage>
</organism>
<dbReference type="Proteomes" id="UP001060164">
    <property type="component" value="Chromosome"/>
</dbReference>
<reference evidence="1" key="1">
    <citation type="journal article" date="2022" name="Cell">
        <title>Design, construction, and in vivo augmentation of a complex gut microbiome.</title>
        <authorList>
            <person name="Cheng A.G."/>
            <person name="Ho P.Y."/>
            <person name="Aranda-Diaz A."/>
            <person name="Jain S."/>
            <person name="Yu F.B."/>
            <person name="Meng X."/>
            <person name="Wang M."/>
            <person name="Iakiviak M."/>
            <person name="Nagashima K."/>
            <person name="Zhao A."/>
            <person name="Murugkar P."/>
            <person name="Patil A."/>
            <person name="Atabakhsh K."/>
            <person name="Weakley A."/>
            <person name="Yan J."/>
            <person name="Brumbaugh A.R."/>
            <person name="Higginbottom S."/>
            <person name="Dimas A."/>
            <person name="Shiver A.L."/>
            <person name="Deutschbauer A."/>
            <person name="Neff N."/>
            <person name="Sonnenburg J.L."/>
            <person name="Huang K.C."/>
            <person name="Fischbach M.A."/>
        </authorList>
    </citation>
    <scope>NUCLEOTIDE SEQUENCE</scope>
    <source>
        <strain evidence="1">DSM 19829</strain>
    </source>
</reference>